<dbReference type="Gene3D" id="3.10.180.10">
    <property type="entry name" value="2,3-Dihydroxybiphenyl 1,2-Dioxygenase, domain 1"/>
    <property type="match status" value="1"/>
</dbReference>
<organism evidence="2 3">
    <name type="scientific">Candidatus Methylopumilus turicensis</name>
    <dbReference type="NCBI Taxonomy" id="1581680"/>
    <lineage>
        <taxon>Bacteria</taxon>
        <taxon>Pseudomonadati</taxon>
        <taxon>Pseudomonadota</taxon>
        <taxon>Betaproteobacteria</taxon>
        <taxon>Nitrosomonadales</taxon>
        <taxon>Methylophilaceae</taxon>
        <taxon>Candidatus Methylopumilus</taxon>
    </lineage>
</organism>
<name>A0A0B7J1I6_9PROT</name>
<dbReference type="Pfam" id="PF00903">
    <property type="entry name" value="Glyoxalase"/>
    <property type="match status" value="1"/>
</dbReference>
<reference evidence="3" key="1">
    <citation type="submission" date="2014-12" db="EMBL/GenBank/DDBJ databases">
        <authorList>
            <person name="Salcher M.M."/>
        </authorList>
    </citation>
    <scope>NUCLEOTIDE SEQUENCE [LARGE SCALE GENOMIC DNA]</scope>
    <source>
        <strain evidence="3">MMS-10A-171</strain>
    </source>
</reference>
<proteinExistence type="predicted"/>
<evidence type="ECO:0000259" key="1">
    <source>
        <dbReference type="PROSITE" id="PS51819"/>
    </source>
</evidence>
<dbReference type="EMBL" id="LN794158">
    <property type="protein sequence ID" value="CEN56598.1"/>
    <property type="molecule type" value="Genomic_DNA"/>
</dbReference>
<keyword evidence="2" id="KW-0560">Oxidoreductase</keyword>
<dbReference type="AlphaFoldDB" id="A0A0B7J1I6"/>
<dbReference type="InterPro" id="IPR004360">
    <property type="entry name" value="Glyas_Fos-R_dOase_dom"/>
</dbReference>
<protein>
    <submittedName>
        <fullName evidence="2">Glyoxalase/bleomycin resistance protein/dioxygenase</fullName>
    </submittedName>
</protein>
<dbReference type="HOGENOM" id="CLU_046006_12_4_4"/>
<dbReference type="InterPro" id="IPR029068">
    <property type="entry name" value="Glyas_Bleomycin-R_OHBP_Dase"/>
</dbReference>
<evidence type="ECO:0000313" key="2">
    <source>
        <dbReference type="EMBL" id="CEN56598.1"/>
    </source>
</evidence>
<dbReference type="KEGG" id="mbac:BN1209_1562"/>
<dbReference type="PANTHER" id="PTHR46142">
    <property type="match status" value="1"/>
</dbReference>
<dbReference type="OrthoDB" id="8562712at2"/>
<keyword evidence="2" id="KW-0223">Dioxygenase</keyword>
<dbReference type="PROSITE" id="PS51819">
    <property type="entry name" value="VOC"/>
    <property type="match status" value="1"/>
</dbReference>
<dbReference type="GO" id="GO:0051213">
    <property type="term" value="F:dioxygenase activity"/>
    <property type="evidence" value="ECO:0007669"/>
    <property type="project" value="UniProtKB-KW"/>
</dbReference>
<gene>
    <name evidence="2" type="ORF">BN1209_1562</name>
</gene>
<evidence type="ECO:0000313" key="3">
    <source>
        <dbReference type="Proteomes" id="UP000056322"/>
    </source>
</evidence>
<sequence>MAVLGFNHYNLRAERSMMEQLKVFYRDVVGLQIGERPQLTSFGYWLYAGSKDVLHLSEAKSEEKRKENVATTFDHVAFTATDYDATIARLEKLGIKFKAREISDAGQKQIFFSDPAGNGIELNFS</sequence>
<dbReference type="Proteomes" id="UP000056322">
    <property type="component" value="Chromosome 1"/>
</dbReference>
<accession>A0A0B7J1I6</accession>
<dbReference type="InterPro" id="IPR037523">
    <property type="entry name" value="VOC_core"/>
</dbReference>
<dbReference type="PANTHER" id="PTHR46142:SF3">
    <property type="entry name" value="F18B13.24 PROTEIN"/>
    <property type="match status" value="1"/>
</dbReference>
<dbReference type="RefSeq" id="WP_045751663.1">
    <property type="nucleotide sequence ID" value="NZ_LN794158.1"/>
</dbReference>
<feature type="domain" description="VOC" evidence="1">
    <location>
        <begin position="5"/>
        <end position="125"/>
    </location>
</feature>
<keyword evidence="3" id="KW-1185">Reference proteome</keyword>
<dbReference type="SUPFAM" id="SSF54593">
    <property type="entry name" value="Glyoxalase/Bleomycin resistance protein/Dihydroxybiphenyl dioxygenase"/>
    <property type="match status" value="1"/>
</dbReference>